<evidence type="ECO:0000313" key="5">
    <source>
        <dbReference type="Proteomes" id="UP000036700"/>
    </source>
</evidence>
<evidence type="ECO:0000256" key="1">
    <source>
        <dbReference type="ARBA" id="ARBA00022723"/>
    </source>
</evidence>
<evidence type="ECO:0000256" key="2">
    <source>
        <dbReference type="ARBA" id="ARBA00022833"/>
    </source>
</evidence>
<comment type="subunit">
    <text evidence="3">Interacts with GyrB.</text>
</comment>
<feature type="binding site" evidence="3">
    <location>
        <position position="26"/>
    </location>
    <ligand>
        <name>Zn(2+)</name>
        <dbReference type="ChEBI" id="CHEBI:29105"/>
    </ligand>
</feature>
<evidence type="ECO:0000313" key="4">
    <source>
        <dbReference type="EMBL" id="ALX34830.1"/>
    </source>
</evidence>
<dbReference type="EMBL" id="CP011568">
    <property type="protein sequence ID" value="ALX34830.1"/>
    <property type="molecule type" value="Genomic_DNA"/>
</dbReference>
<dbReference type="InterPro" id="IPR005584">
    <property type="entry name" value="DNA_gyrase_inhibitor_YacG"/>
</dbReference>
<accession>A0A0U3VA27</accession>
<protein>
    <recommendedName>
        <fullName evidence="3">DNA gyrase inhibitor YacG</fullName>
    </recommendedName>
</protein>
<dbReference type="GO" id="GO:0006355">
    <property type="term" value="P:regulation of DNA-templated transcription"/>
    <property type="evidence" value="ECO:0007669"/>
    <property type="project" value="InterPro"/>
</dbReference>
<organism evidence="4 5">
    <name type="scientific">Pandoraea thiooxydans</name>
    <dbReference type="NCBI Taxonomy" id="445709"/>
    <lineage>
        <taxon>Bacteria</taxon>
        <taxon>Pseudomonadati</taxon>
        <taxon>Pseudomonadota</taxon>
        <taxon>Betaproteobacteria</taxon>
        <taxon>Burkholderiales</taxon>
        <taxon>Burkholderiaceae</taxon>
        <taxon>Pandoraea</taxon>
    </lineage>
</organism>
<dbReference type="PANTHER" id="PTHR36150">
    <property type="entry name" value="DNA GYRASE INHIBITOR YACG"/>
    <property type="match status" value="1"/>
</dbReference>
<name>A0A0U3VA27_9BURK</name>
<dbReference type="InterPro" id="IPR013088">
    <property type="entry name" value="Znf_NHR/GATA"/>
</dbReference>
<dbReference type="Proteomes" id="UP000036700">
    <property type="component" value="Chromosome"/>
</dbReference>
<keyword evidence="1 3" id="KW-0479">Metal-binding</keyword>
<dbReference type="NCBIfam" id="NF001638">
    <property type="entry name" value="PRK00418.1"/>
    <property type="match status" value="1"/>
</dbReference>
<reference evidence="5" key="1">
    <citation type="submission" date="2015-06" db="EMBL/GenBank/DDBJ databases">
        <authorList>
            <person name="Hoefler B.C."/>
            <person name="Straight P.D."/>
        </authorList>
    </citation>
    <scope>NUCLEOTIDE SEQUENCE [LARGE SCALE GENOMIC DNA]</scope>
    <source>
        <strain evidence="5">DSM 25325</strain>
    </source>
</reference>
<comment type="function">
    <text evidence="3">Inhibits all the catalytic activities of DNA gyrase by preventing its interaction with DNA. Acts by binding directly to the C-terminal domain of GyrB, which probably disrupts DNA binding by the gyrase.</text>
</comment>
<dbReference type="AlphaFoldDB" id="A0A0U3VA27"/>
<dbReference type="HAMAP" id="MF_00649">
    <property type="entry name" value="DNA_gyrase_inhibitor_YacG"/>
    <property type="match status" value="1"/>
</dbReference>
<evidence type="ECO:0000256" key="3">
    <source>
        <dbReference type="HAMAP-Rule" id="MF_00649"/>
    </source>
</evidence>
<dbReference type="KEGG" id="ptx:ABW99_20790"/>
<dbReference type="STRING" id="445709.ABW99_20790"/>
<dbReference type="RefSeq" id="WP_062551246.1">
    <property type="nucleotide sequence ID" value="NZ_CP011568.3"/>
</dbReference>
<feature type="binding site" evidence="3">
    <location>
        <position position="30"/>
    </location>
    <ligand>
        <name>Zn(2+)</name>
        <dbReference type="ChEBI" id="CHEBI:29105"/>
    </ligand>
</feature>
<dbReference type="OrthoDB" id="9809663at2"/>
<dbReference type="GO" id="GO:0008270">
    <property type="term" value="F:zinc ion binding"/>
    <property type="evidence" value="ECO:0007669"/>
    <property type="project" value="UniProtKB-UniRule"/>
</dbReference>
<dbReference type="Gene3D" id="3.30.50.10">
    <property type="entry name" value="Erythroid Transcription Factor GATA-1, subunit A"/>
    <property type="match status" value="1"/>
</dbReference>
<comment type="similarity">
    <text evidence="3">Belongs to the DNA gyrase inhibitor YacG family.</text>
</comment>
<feature type="binding site" evidence="3">
    <location>
        <position position="10"/>
    </location>
    <ligand>
        <name>Zn(2+)</name>
        <dbReference type="ChEBI" id="CHEBI:29105"/>
    </ligand>
</feature>
<dbReference type="SUPFAM" id="SSF57716">
    <property type="entry name" value="Glucocorticoid receptor-like (DNA-binding domain)"/>
    <property type="match status" value="1"/>
</dbReference>
<dbReference type="PANTHER" id="PTHR36150:SF1">
    <property type="entry name" value="DNA GYRASE INHIBITOR YACG"/>
    <property type="match status" value="1"/>
</dbReference>
<feature type="binding site" evidence="3">
    <location>
        <position position="7"/>
    </location>
    <ligand>
        <name>Zn(2+)</name>
        <dbReference type="ChEBI" id="CHEBI:29105"/>
    </ligand>
</feature>
<comment type="cofactor">
    <cofactor evidence="3">
        <name>Zn(2+)</name>
        <dbReference type="ChEBI" id="CHEBI:29105"/>
    </cofactor>
    <text evidence="3">Binds 1 zinc ion.</text>
</comment>
<dbReference type="Pfam" id="PF03884">
    <property type="entry name" value="YacG"/>
    <property type="match status" value="1"/>
</dbReference>
<keyword evidence="5" id="KW-1185">Reference proteome</keyword>
<gene>
    <name evidence="3" type="primary">yacG</name>
    <name evidence="4" type="ORF">ABW99_20790</name>
</gene>
<dbReference type="GO" id="GO:0008657">
    <property type="term" value="F:DNA topoisomerase type II (double strand cut, ATP-hydrolyzing) inhibitor activity"/>
    <property type="evidence" value="ECO:0007669"/>
    <property type="project" value="UniProtKB-UniRule"/>
</dbReference>
<keyword evidence="2 3" id="KW-0862">Zinc</keyword>
<proteinExistence type="inferred from homology"/>
<sequence length="63" mass="7128">MVTTVACPTCGKKVVWRAENRFRPFCSERCKQIDLGAWATEKYSIPADAPEDVPEDESRNPLN</sequence>